<accession>A0A6M3K1N4</accession>
<name>A0A6M3K1N4_9ZZZZ</name>
<evidence type="ECO:0000313" key="2">
    <source>
        <dbReference type="EMBL" id="QJA96757.1"/>
    </source>
</evidence>
<proteinExistence type="predicted"/>
<dbReference type="AlphaFoldDB" id="A0A6M3K1N4"/>
<dbReference type="EMBL" id="MT143430">
    <property type="protein sequence ID" value="QJA96757.1"/>
    <property type="molecule type" value="Genomic_DNA"/>
</dbReference>
<reference evidence="1" key="1">
    <citation type="submission" date="2020-03" db="EMBL/GenBank/DDBJ databases">
        <title>The deep terrestrial virosphere.</title>
        <authorList>
            <person name="Holmfeldt K."/>
            <person name="Nilsson E."/>
            <person name="Simone D."/>
            <person name="Lopez-Fernandez M."/>
            <person name="Wu X."/>
            <person name="de Brujin I."/>
            <person name="Lundin D."/>
            <person name="Andersson A."/>
            <person name="Bertilsson S."/>
            <person name="Dopson M."/>
        </authorList>
    </citation>
    <scope>NUCLEOTIDE SEQUENCE</scope>
    <source>
        <strain evidence="1">MM415A01533</strain>
        <strain evidence="2">MM415B07493</strain>
    </source>
</reference>
<organism evidence="1">
    <name type="scientific">viral metagenome</name>
    <dbReference type="NCBI Taxonomy" id="1070528"/>
    <lineage>
        <taxon>unclassified sequences</taxon>
        <taxon>metagenomes</taxon>
        <taxon>organismal metagenomes</taxon>
    </lineage>
</organism>
<protein>
    <submittedName>
        <fullName evidence="1">Uncharacterized protein</fullName>
    </submittedName>
</protein>
<evidence type="ECO:0000313" key="1">
    <source>
        <dbReference type="EMBL" id="QJA76306.1"/>
    </source>
</evidence>
<dbReference type="EMBL" id="MT142217">
    <property type="protein sequence ID" value="QJA76306.1"/>
    <property type="molecule type" value="Genomic_DNA"/>
</dbReference>
<sequence>MDKGRHNCQSCFWMNSATHDRGWCYMFNKRMYHCWQWKSEKERVDWRRILSDEVEIVALKEKENENENQMP</sequence>
<gene>
    <name evidence="1" type="ORF">MM415A01533_0005</name>
    <name evidence="2" type="ORF">MM415B07493_0009</name>
</gene>